<proteinExistence type="predicted"/>
<evidence type="ECO:0000313" key="2">
    <source>
        <dbReference type="EMBL" id="TLG12477.1"/>
    </source>
</evidence>
<dbReference type="Gene3D" id="3.40.50.300">
    <property type="entry name" value="P-loop containing nucleotide triphosphate hydrolases"/>
    <property type="match status" value="1"/>
</dbReference>
<dbReference type="OrthoDB" id="198115at2"/>
<dbReference type="EMBL" id="VBUT01000015">
    <property type="protein sequence ID" value="TLF72722.1"/>
    <property type="molecule type" value="Genomic_DNA"/>
</dbReference>
<dbReference type="AlphaFoldDB" id="A0A5R8NAL4"/>
<name>A0A5R8NAL4_9NOCA</name>
<dbReference type="InterPro" id="IPR027417">
    <property type="entry name" value="P-loop_NTPase"/>
</dbReference>
<evidence type="ECO:0000313" key="3">
    <source>
        <dbReference type="Proteomes" id="UP000306378"/>
    </source>
</evidence>
<gene>
    <name evidence="1" type="ORF">FEK34_28725</name>
    <name evidence="2" type="ORF">FEK35_11260</name>
</gene>
<accession>A0A5R8NAL4</accession>
<dbReference type="SUPFAM" id="SSF52540">
    <property type="entry name" value="P-loop containing nucleoside triphosphate hydrolases"/>
    <property type="match status" value="1"/>
</dbReference>
<evidence type="ECO:0000313" key="4">
    <source>
        <dbReference type="Proteomes" id="UP000308349"/>
    </source>
</evidence>
<dbReference type="EMBL" id="VBUU01000008">
    <property type="protein sequence ID" value="TLG12477.1"/>
    <property type="molecule type" value="Genomic_DNA"/>
</dbReference>
<sequence length="231" mass="25072">MHRRVDVIGVSFLTNERGAGRAGRIRTDGSAADGQSLLSEQARAALRSCLPHHREGGAVVVCGFPGSGKTTAARYAAECAGAVRLDKDTFAPLLEETVTERLTGDRYDRDSATYRAVVAPGIYDGLIRTGLTVAARCTVVLDAPFLSPIRAAAEHRRRLAEHFRLAYGPSDAPITTIWIDAPVQVIRDRIVARGLDRDRPKLADWDSYRAEVLDSGVRETAHAVVDLVIDN</sequence>
<reference evidence="3 4" key="1">
    <citation type="submission" date="2019-05" db="EMBL/GenBank/DDBJ databases">
        <title>Genomes sequences of two Nocardia cyriacigeorgica environmental isolates, type strains Nocardia asteroides ATCC 19247 and Nocardia cyriacigeorgica DSM 44484.</title>
        <authorList>
            <person name="Vautrin F."/>
            <person name="Bergeron E."/>
            <person name="Dubost A."/>
            <person name="Abrouk D."/>
            <person name="Rodriguez Nava V."/>
            <person name="Pujic P."/>
        </authorList>
    </citation>
    <scope>NUCLEOTIDE SEQUENCE [LARGE SCALE GENOMIC DNA]</scope>
    <source>
        <strain evidence="2 4">EML 1456</strain>
        <strain evidence="1 3">EML 446</strain>
    </source>
</reference>
<dbReference type="Proteomes" id="UP000306378">
    <property type="component" value="Unassembled WGS sequence"/>
</dbReference>
<dbReference type="Proteomes" id="UP000308349">
    <property type="component" value="Unassembled WGS sequence"/>
</dbReference>
<comment type="caution">
    <text evidence="1">The sequence shown here is derived from an EMBL/GenBank/DDBJ whole genome shotgun (WGS) entry which is preliminary data.</text>
</comment>
<dbReference type="Pfam" id="PF13671">
    <property type="entry name" value="AAA_33"/>
    <property type="match status" value="1"/>
</dbReference>
<evidence type="ECO:0008006" key="5">
    <source>
        <dbReference type="Google" id="ProtNLM"/>
    </source>
</evidence>
<evidence type="ECO:0000313" key="1">
    <source>
        <dbReference type="EMBL" id="TLF72722.1"/>
    </source>
</evidence>
<organism evidence="1 3">
    <name type="scientific">Nocardia cyriacigeorgica</name>
    <dbReference type="NCBI Taxonomy" id="135487"/>
    <lineage>
        <taxon>Bacteria</taxon>
        <taxon>Bacillati</taxon>
        <taxon>Actinomycetota</taxon>
        <taxon>Actinomycetes</taxon>
        <taxon>Mycobacteriales</taxon>
        <taxon>Nocardiaceae</taxon>
        <taxon>Nocardia</taxon>
    </lineage>
</organism>
<protein>
    <recommendedName>
        <fullName evidence="5">ATP-binding protein</fullName>
    </recommendedName>
</protein>